<evidence type="ECO:0000256" key="8">
    <source>
        <dbReference type="ARBA" id="ARBA00022729"/>
    </source>
</evidence>
<comment type="cofactor">
    <cofactor evidence="1">
        <name>Mg(2+)</name>
        <dbReference type="ChEBI" id="CHEBI:18420"/>
    </cofactor>
</comment>
<keyword evidence="8 20" id="KW-0732">Signal</keyword>
<feature type="domain" description="KEN" evidence="22">
    <location>
        <begin position="781"/>
        <end position="909"/>
    </location>
</feature>
<keyword evidence="12" id="KW-0256">Endoplasmic reticulum</keyword>
<dbReference type="GO" id="GO:0016787">
    <property type="term" value="F:hydrolase activity"/>
    <property type="evidence" value="ECO:0007669"/>
    <property type="project" value="UniProtKB-KW"/>
</dbReference>
<dbReference type="InterPro" id="IPR008271">
    <property type="entry name" value="Ser/Thr_kinase_AS"/>
</dbReference>
<dbReference type="RefSeq" id="XP_030754240.1">
    <property type="nucleotide sequence ID" value="XM_030898380.1"/>
</dbReference>
<dbReference type="SMART" id="SM00220">
    <property type="entry name" value="S_TKc"/>
    <property type="match status" value="1"/>
</dbReference>
<dbReference type="GO" id="GO:1990604">
    <property type="term" value="C:IRE1-TRAF2-ASK1 complex"/>
    <property type="evidence" value="ECO:0007669"/>
    <property type="project" value="TreeGrafter"/>
</dbReference>
<dbReference type="SMART" id="SM00564">
    <property type="entry name" value="PQQ"/>
    <property type="match status" value="5"/>
</dbReference>
<keyword evidence="10 24" id="KW-0418">Kinase</keyword>
<accession>A0A6J2XS12</accession>
<dbReference type="GO" id="GO:0005524">
    <property type="term" value="F:ATP binding"/>
    <property type="evidence" value="ECO:0007669"/>
    <property type="project" value="UniProtKB-KW"/>
</dbReference>
<evidence type="ECO:0000256" key="5">
    <source>
        <dbReference type="ARBA" id="ARBA00022553"/>
    </source>
</evidence>
<dbReference type="GO" id="GO:0004521">
    <property type="term" value="F:RNA endonuclease activity"/>
    <property type="evidence" value="ECO:0007669"/>
    <property type="project" value="InterPro"/>
</dbReference>
<keyword evidence="9" id="KW-0547">Nucleotide-binding</keyword>
<dbReference type="PROSITE" id="PS00108">
    <property type="entry name" value="PROTEIN_KINASE_ST"/>
    <property type="match status" value="1"/>
</dbReference>
<dbReference type="CDD" id="cd10422">
    <property type="entry name" value="RNase_Ire1"/>
    <property type="match status" value="1"/>
</dbReference>
<dbReference type="GO" id="GO:0004674">
    <property type="term" value="F:protein serine/threonine kinase activity"/>
    <property type="evidence" value="ECO:0007669"/>
    <property type="project" value="UniProtKB-KW"/>
</dbReference>
<evidence type="ECO:0000256" key="10">
    <source>
        <dbReference type="ARBA" id="ARBA00022777"/>
    </source>
</evidence>
<evidence type="ECO:0000256" key="15">
    <source>
        <dbReference type="ARBA" id="ARBA00023136"/>
    </source>
</evidence>
<keyword evidence="23" id="KW-1185">Reference proteome</keyword>
<dbReference type="RefSeq" id="XP_030754242.1">
    <property type="nucleotide sequence ID" value="XM_030898382.1"/>
</dbReference>
<dbReference type="CTD" id="42358"/>
<dbReference type="Gene3D" id="1.10.510.10">
    <property type="entry name" value="Transferase(Phosphotransferase) domain 1"/>
    <property type="match status" value="1"/>
</dbReference>
<evidence type="ECO:0000256" key="3">
    <source>
        <dbReference type="ARBA" id="ARBA00012513"/>
    </source>
</evidence>
<feature type="chain" id="PRO_5044642863" description="non-specific serine/threonine protein kinase" evidence="20">
    <location>
        <begin position="20"/>
        <end position="1030"/>
    </location>
</feature>
<keyword evidence="6" id="KW-0808">Transferase</keyword>
<feature type="signal peptide" evidence="20">
    <location>
        <begin position="1"/>
        <end position="19"/>
    </location>
</feature>
<dbReference type="Gene3D" id="3.30.200.20">
    <property type="entry name" value="Phosphorylase Kinase, domain 1"/>
    <property type="match status" value="1"/>
</dbReference>
<dbReference type="InterPro" id="IPR018391">
    <property type="entry name" value="PQQ_b-propeller_rpt"/>
</dbReference>
<dbReference type="InterPro" id="IPR015943">
    <property type="entry name" value="WD40/YVTN_repeat-like_dom_sf"/>
</dbReference>
<evidence type="ECO:0000256" key="17">
    <source>
        <dbReference type="ARBA" id="ARBA00047899"/>
    </source>
</evidence>
<dbReference type="Gene3D" id="1.20.1440.180">
    <property type="entry name" value="KEN domain"/>
    <property type="match status" value="1"/>
</dbReference>
<dbReference type="InterPro" id="IPR045133">
    <property type="entry name" value="IRE1/2-like"/>
</dbReference>
<keyword evidence="4" id="KW-0723">Serine/threonine-protein kinase</keyword>
<keyword evidence="5" id="KW-0597">Phosphoprotein</keyword>
<evidence type="ECO:0000256" key="11">
    <source>
        <dbReference type="ARBA" id="ARBA00022801"/>
    </source>
</evidence>
<dbReference type="InterPro" id="IPR010513">
    <property type="entry name" value="KEN_dom"/>
</dbReference>
<dbReference type="GO" id="GO:0051082">
    <property type="term" value="F:unfolded protein binding"/>
    <property type="evidence" value="ECO:0007669"/>
    <property type="project" value="TreeGrafter"/>
</dbReference>
<dbReference type="SUPFAM" id="SSF50998">
    <property type="entry name" value="Quinoprotein alcohol dehydrogenase-like"/>
    <property type="match status" value="1"/>
</dbReference>
<evidence type="ECO:0000313" key="25">
    <source>
        <dbReference type="RefSeq" id="XP_030754242.1"/>
    </source>
</evidence>
<dbReference type="PROSITE" id="PS51392">
    <property type="entry name" value="KEN"/>
    <property type="match status" value="1"/>
</dbReference>
<protein>
    <recommendedName>
        <fullName evidence="3">non-specific serine/threonine protein kinase</fullName>
        <ecNumber evidence="3">2.7.11.1</ecNumber>
    </recommendedName>
</protein>
<dbReference type="SMART" id="SM00580">
    <property type="entry name" value="PUG"/>
    <property type="match status" value="1"/>
</dbReference>
<comment type="subcellular location">
    <subcellularLocation>
        <location evidence="2">Endoplasmic reticulum membrane</location>
        <topology evidence="2">Single-pass type I membrane protein</topology>
    </subcellularLocation>
</comment>
<dbReference type="PANTHER" id="PTHR13954">
    <property type="entry name" value="IRE1-RELATED"/>
    <property type="match status" value="1"/>
</dbReference>
<keyword evidence="11" id="KW-0378">Hydrolase</keyword>
<dbReference type="InterPro" id="IPR011009">
    <property type="entry name" value="Kinase-like_dom_sf"/>
</dbReference>
<evidence type="ECO:0000256" key="7">
    <source>
        <dbReference type="ARBA" id="ARBA00022692"/>
    </source>
</evidence>
<gene>
    <name evidence="24 25" type="primary">LOC115881026</name>
</gene>
<dbReference type="GO" id="GO:0070059">
    <property type="term" value="P:intrinsic apoptotic signaling pathway in response to endoplasmic reticulum stress"/>
    <property type="evidence" value="ECO:0007669"/>
    <property type="project" value="TreeGrafter"/>
</dbReference>
<dbReference type="FunFam" id="1.20.1440.180:FF:000001">
    <property type="entry name" value="Serine/threonine-protein kinase/endoribonuclease IRE1"/>
    <property type="match status" value="1"/>
</dbReference>
<keyword evidence="16" id="KW-0511">Multifunctional enzyme</keyword>
<evidence type="ECO:0000256" key="20">
    <source>
        <dbReference type="SAM" id="SignalP"/>
    </source>
</evidence>
<dbReference type="Pfam" id="PF06479">
    <property type="entry name" value="Ribonuc_2-5A"/>
    <property type="match status" value="1"/>
</dbReference>
<evidence type="ECO:0000256" key="18">
    <source>
        <dbReference type="ARBA" id="ARBA00048679"/>
    </source>
</evidence>
<sequence length="1030" mass="117738">MKKIWCILCICACLGFVFNDEIEQKIDGLNTELAKESDERLLVYATLDGTFAALDKQTGKVLWKIKDKPIVQVPLDTSEALVPIFLPDPRDGSLYLMGSSKKPLKKLPFNIPQLVHSSPCRSSDGILYTGKKKDIWYKLDPKTGNKEQIIGWGDNSPTCPVEVNNFVYIGRTKYTIMMVDTNTHNKKWNVTFYDYTAADMGSEELNIYDLVHFASTSSGKILTLDRRRGSLLWEGDLGSPVIAIYLLSLDGLIKVPFTSLSNHTIHYLASEIDFHNGLVDNPNHMKLYPTLYVGEHHHGLYAIPSLVDQNVVTITASDDGPLLLGGPHAPDPPRLYPEYPLPGHNYKLPKEAQEGNFQSLSNFENHIVIYTGHYNVPNYSQSDFLGPNRPVSEIKLLTDASKEFFDKSLKSNVGTQTEDDKETASERQKVKEGYFRGYYLDLRHWINHQENKGLKLSLIIMTGMVFGMFWYLLMQVREVQNLSQNGSRGSQQSSVGRNGNITAFSEELPGGLVKVGKITFHPEQLLGKGCEGTFVYRGEFDNRRVAVKRLLPECFTFADREVALLRESDAHPHVIRYYCMEQDRMFRYIALELCQATLSEYMQGDCDTTTIKPLEILEQATMGLAHLHSLDIVHRDIKPHNVLISVPNYKGEVKAMISDFGLCKKLQVGRDSFSRRSGVTGTDGWIAPEMLTGTGRTTASVDLFSMGCLYYYVLSNGSHPFGDVLRRQANILNGTYDLTRLRGQDWETELQKTLLEALLSSDPDERPTCDAVLSHPIFWKSQKILSFFQDVSDRVEKAEPDDDVLLELEDNASPVVKLDWRVHIHEEVAKDLRKYRTYKGTSVRDLLRALRNKKHHFRELTKEAQQSLGETQEAFAHYWTSRFPLLLVHAYLTMQCVSHENTFHNYYPKSYKYSVSNFKRQALIYLDQNPVILPDDANLDHFERKKEFYSENNENYRSYSARNSPRKRYSPAQEASGGLYRNLNQKPVDVSEVNISFKENTDKRFYPMRRSNKKKKKVDEPLVWAIKDDK</sequence>
<feature type="region of interest" description="Disordered" evidence="19">
    <location>
        <begin position="958"/>
        <end position="978"/>
    </location>
</feature>
<dbReference type="OrthoDB" id="63989at2759"/>
<dbReference type="PROSITE" id="PS50011">
    <property type="entry name" value="PROTEIN_KINASE_DOM"/>
    <property type="match status" value="1"/>
</dbReference>
<organism evidence="23 25">
    <name type="scientific">Sitophilus oryzae</name>
    <name type="common">Rice weevil</name>
    <name type="synonym">Curculio oryzae</name>
    <dbReference type="NCBI Taxonomy" id="7048"/>
    <lineage>
        <taxon>Eukaryota</taxon>
        <taxon>Metazoa</taxon>
        <taxon>Ecdysozoa</taxon>
        <taxon>Arthropoda</taxon>
        <taxon>Hexapoda</taxon>
        <taxon>Insecta</taxon>
        <taxon>Pterygota</taxon>
        <taxon>Neoptera</taxon>
        <taxon>Endopterygota</taxon>
        <taxon>Coleoptera</taxon>
        <taxon>Polyphaga</taxon>
        <taxon>Cucujiformia</taxon>
        <taxon>Curculionidae</taxon>
        <taxon>Dryophthorinae</taxon>
        <taxon>Sitophilus</taxon>
    </lineage>
</organism>
<name>A0A6J2XS12_SITOR</name>
<keyword evidence="14" id="KW-1133">Transmembrane helix</keyword>
<evidence type="ECO:0000256" key="12">
    <source>
        <dbReference type="ARBA" id="ARBA00022824"/>
    </source>
</evidence>
<dbReference type="GO" id="GO:0006397">
    <property type="term" value="P:mRNA processing"/>
    <property type="evidence" value="ECO:0007669"/>
    <property type="project" value="InterPro"/>
</dbReference>
<keyword evidence="7" id="KW-0812">Transmembrane</keyword>
<dbReference type="FunFam" id="3.30.200.20:FF:000077">
    <property type="entry name" value="Putative Serine/threonine-protein kinase/endoribonuclease IRE1"/>
    <property type="match status" value="1"/>
</dbReference>
<dbReference type="EC" id="2.7.11.1" evidence="3"/>
<evidence type="ECO:0000313" key="24">
    <source>
        <dbReference type="RefSeq" id="XP_030754240.1"/>
    </source>
</evidence>
<evidence type="ECO:0000259" key="22">
    <source>
        <dbReference type="PROSITE" id="PS51392"/>
    </source>
</evidence>
<evidence type="ECO:0000313" key="23">
    <source>
        <dbReference type="Proteomes" id="UP000504635"/>
    </source>
</evidence>
<dbReference type="PANTHER" id="PTHR13954:SF6">
    <property type="entry name" value="NON-SPECIFIC SERINE_THREONINE PROTEIN KINASE"/>
    <property type="match status" value="1"/>
</dbReference>
<feature type="domain" description="Protein kinase" evidence="21">
    <location>
        <begin position="520"/>
        <end position="778"/>
    </location>
</feature>
<dbReference type="GO" id="GO:0080090">
    <property type="term" value="P:regulation of primary metabolic process"/>
    <property type="evidence" value="ECO:0007669"/>
    <property type="project" value="UniProtKB-ARBA"/>
</dbReference>
<dbReference type="InterPro" id="IPR002372">
    <property type="entry name" value="PQQ_rpt_dom"/>
</dbReference>
<dbReference type="KEGG" id="soy:115881026"/>
<evidence type="ECO:0000259" key="21">
    <source>
        <dbReference type="PROSITE" id="PS50011"/>
    </source>
</evidence>
<dbReference type="GO" id="GO:0010468">
    <property type="term" value="P:regulation of gene expression"/>
    <property type="evidence" value="ECO:0007669"/>
    <property type="project" value="UniProtKB-ARBA"/>
</dbReference>
<dbReference type="CDD" id="cd09769">
    <property type="entry name" value="Luminal_IRE1"/>
    <property type="match status" value="1"/>
</dbReference>
<evidence type="ECO:0000256" key="14">
    <source>
        <dbReference type="ARBA" id="ARBA00022989"/>
    </source>
</evidence>
<dbReference type="AlphaFoldDB" id="A0A6J2XS12"/>
<evidence type="ECO:0000256" key="16">
    <source>
        <dbReference type="ARBA" id="ARBA00023268"/>
    </source>
</evidence>
<dbReference type="SUPFAM" id="SSF56112">
    <property type="entry name" value="Protein kinase-like (PK-like)"/>
    <property type="match status" value="1"/>
</dbReference>
<dbReference type="InterPro" id="IPR038357">
    <property type="entry name" value="KEN_sf"/>
</dbReference>
<dbReference type="CDD" id="cd13982">
    <property type="entry name" value="STKc_IRE1"/>
    <property type="match status" value="1"/>
</dbReference>
<dbReference type="GeneID" id="115881026"/>
<evidence type="ECO:0000256" key="1">
    <source>
        <dbReference type="ARBA" id="ARBA00001946"/>
    </source>
</evidence>
<evidence type="ECO:0000256" key="6">
    <source>
        <dbReference type="ARBA" id="ARBA00022679"/>
    </source>
</evidence>
<keyword evidence="13" id="KW-0067">ATP-binding</keyword>
<reference evidence="24 25" key="1">
    <citation type="submission" date="2025-04" db="UniProtKB">
        <authorList>
            <consortium name="RefSeq"/>
        </authorList>
    </citation>
    <scope>IDENTIFICATION</scope>
    <source>
        <tissue evidence="24 25">Gonads</tissue>
    </source>
</reference>
<evidence type="ECO:0000256" key="13">
    <source>
        <dbReference type="ARBA" id="ARBA00022840"/>
    </source>
</evidence>
<dbReference type="InterPro" id="IPR011047">
    <property type="entry name" value="Quinoprotein_ADH-like_sf"/>
</dbReference>
<evidence type="ECO:0000256" key="4">
    <source>
        <dbReference type="ARBA" id="ARBA00022527"/>
    </source>
</evidence>
<evidence type="ECO:0000256" key="19">
    <source>
        <dbReference type="SAM" id="MobiDB-lite"/>
    </source>
</evidence>
<dbReference type="Pfam" id="PF00069">
    <property type="entry name" value="Pkinase"/>
    <property type="match status" value="1"/>
</dbReference>
<dbReference type="Pfam" id="PF13360">
    <property type="entry name" value="PQQ_2"/>
    <property type="match status" value="1"/>
</dbReference>
<comment type="catalytic activity">
    <reaction evidence="18">
        <text>L-seryl-[protein] + ATP = O-phospho-L-seryl-[protein] + ADP + H(+)</text>
        <dbReference type="Rhea" id="RHEA:17989"/>
        <dbReference type="Rhea" id="RHEA-COMP:9863"/>
        <dbReference type="Rhea" id="RHEA-COMP:11604"/>
        <dbReference type="ChEBI" id="CHEBI:15378"/>
        <dbReference type="ChEBI" id="CHEBI:29999"/>
        <dbReference type="ChEBI" id="CHEBI:30616"/>
        <dbReference type="ChEBI" id="CHEBI:83421"/>
        <dbReference type="ChEBI" id="CHEBI:456216"/>
        <dbReference type="EC" id="2.7.11.1"/>
    </reaction>
</comment>
<dbReference type="Proteomes" id="UP000504635">
    <property type="component" value="Unplaced"/>
</dbReference>
<comment type="catalytic activity">
    <reaction evidence="17">
        <text>L-threonyl-[protein] + ATP = O-phospho-L-threonyl-[protein] + ADP + H(+)</text>
        <dbReference type="Rhea" id="RHEA:46608"/>
        <dbReference type="Rhea" id="RHEA-COMP:11060"/>
        <dbReference type="Rhea" id="RHEA-COMP:11605"/>
        <dbReference type="ChEBI" id="CHEBI:15378"/>
        <dbReference type="ChEBI" id="CHEBI:30013"/>
        <dbReference type="ChEBI" id="CHEBI:30616"/>
        <dbReference type="ChEBI" id="CHEBI:61977"/>
        <dbReference type="ChEBI" id="CHEBI:456216"/>
        <dbReference type="EC" id="2.7.11.1"/>
    </reaction>
</comment>
<dbReference type="GO" id="GO:0036498">
    <property type="term" value="P:IRE1-mediated unfolded protein response"/>
    <property type="evidence" value="ECO:0007669"/>
    <property type="project" value="TreeGrafter"/>
</dbReference>
<evidence type="ECO:0000256" key="9">
    <source>
        <dbReference type="ARBA" id="ARBA00022741"/>
    </source>
</evidence>
<dbReference type="Gene3D" id="2.130.10.10">
    <property type="entry name" value="YVTN repeat-like/Quinoprotein amine dehydrogenase"/>
    <property type="match status" value="1"/>
</dbReference>
<keyword evidence="15" id="KW-0472">Membrane</keyword>
<proteinExistence type="predicted"/>
<evidence type="ECO:0000256" key="2">
    <source>
        <dbReference type="ARBA" id="ARBA00004115"/>
    </source>
</evidence>
<dbReference type="InterPro" id="IPR000719">
    <property type="entry name" value="Prot_kinase_dom"/>
</dbReference>